<dbReference type="Proteomes" id="UP000807353">
    <property type="component" value="Unassembled WGS sequence"/>
</dbReference>
<name>A0A9P5YFM0_9AGAR</name>
<evidence type="ECO:0000313" key="3">
    <source>
        <dbReference type="Proteomes" id="UP000807353"/>
    </source>
</evidence>
<keyword evidence="3" id="KW-1185">Reference proteome</keyword>
<protein>
    <submittedName>
        <fullName evidence="2">Uncharacterized protein</fullName>
    </submittedName>
</protein>
<evidence type="ECO:0000313" key="2">
    <source>
        <dbReference type="EMBL" id="KAF9467983.1"/>
    </source>
</evidence>
<comment type="caution">
    <text evidence="2">The sequence shown here is derived from an EMBL/GenBank/DDBJ whole genome shotgun (WGS) entry which is preliminary data.</text>
</comment>
<dbReference type="EMBL" id="MU150234">
    <property type="protein sequence ID" value="KAF9467983.1"/>
    <property type="molecule type" value="Genomic_DNA"/>
</dbReference>
<keyword evidence="1" id="KW-0472">Membrane</keyword>
<feature type="transmembrane region" description="Helical" evidence="1">
    <location>
        <begin position="25"/>
        <end position="47"/>
    </location>
</feature>
<keyword evidence="1" id="KW-0812">Transmembrane</keyword>
<gene>
    <name evidence="2" type="ORF">BDZ94DRAFT_1246882</name>
</gene>
<proteinExistence type="predicted"/>
<dbReference type="AlphaFoldDB" id="A0A9P5YFM0"/>
<organism evidence="2 3">
    <name type="scientific">Collybia nuda</name>
    <dbReference type="NCBI Taxonomy" id="64659"/>
    <lineage>
        <taxon>Eukaryota</taxon>
        <taxon>Fungi</taxon>
        <taxon>Dikarya</taxon>
        <taxon>Basidiomycota</taxon>
        <taxon>Agaricomycotina</taxon>
        <taxon>Agaricomycetes</taxon>
        <taxon>Agaricomycetidae</taxon>
        <taxon>Agaricales</taxon>
        <taxon>Tricholomatineae</taxon>
        <taxon>Clitocybaceae</taxon>
        <taxon>Collybia</taxon>
    </lineage>
</organism>
<accession>A0A9P5YFM0</accession>
<evidence type="ECO:0000256" key="1">
    <source>
        <dbReference type="SAM" id="Phobius"/>
    </source>
</evidence>
<sequence length="88" mass="9985">MWKYIPSSKYENEVFPPGKNRGRNLTINTMVSPGIRLFFLAFVCLVAQPKNSNSDILDLQQPTQLQDGTSLQLELRHACGKMVPYQSI</sequence>
<keyword evidence="1" id="KW-1133">Transmembrane helix</keyword>
<reference evidence="2" key="1">
    <citation type="submission" date="2020-11" db="EMBL/GenBank/DDBJ databases">
        <authorList>
            <consortium name="DOE Joint Genome Institute"/>
            <person name="Ahrendt S."/>
            <person name="Riley R."/>
            <person name="Andreopoulos W."/>
            <person name="Labutti K."/>
            <person name="Pangilinan J."/>
            <person name="Ruiz-Duenas F.J."/>
            <person name="Barrasa J.M."/>
            <person name="Sanchez-Garcia M."/>
            <person name="Camarero S."/>
            <person name="Miyauchi S."/>
            <person name="Serrano A."/>
            <person name="Linde D."/>
            <person name="Babiker R."/>
            <person name="Drula E."/>
            <person name="Ayuso-Fernandez I."/>
            <person name="Pacheco R."/>
            <person name="Padilla G."/>
            <person name="Ferreira P."/>
            <person name="Barriuso J."/>
            <person name="Kellner H."/>
            <person name="Castanera R."/>
            <person name="Alfaro M."/>
            <person name="Ramirez L."/>
            <person name="Pisabarro A.G."/>
            <person name="Kuo A."/>
            <person name="Tritt A."/>
            <person name="Lipzen A."/>
            <person name="He G."/>
            <person name="Yan M."/>
            <person name="Ng V."/>
            <person name="Cullen D."/>
            <person name="Martin F."/>
            <person name="Rosso M.-N."/>
            <person name="Henrissat B."/>
            <person name="Hibbett D."/>
            <person name="Martinez A.T."/>
            <person name="Grigoriev I.V."/>
        </authorList>
    </citation>
    <scope>NUCLEOTIDE SEQUENCE</scope>
    <source>
        <strain evidence="2">CBS 247.69</strain>
    </source>
</reference>